<dbReference type="Proteomes" id="UP000289152">
    <property type="component" value="Unassembled WGS sequence"/>
</dbReference>
<dbReference type="InterPro" id="IPR003323">
    <property type="entry name" value="OTU_dom"/>
</dbReference>
<keyword evidence="3" id="KW-1185">Reference proteome</keyword>
<dbReference type="AlphaFoldDB" id="A0A4Q1B7I5"/>
<dbReference type="CDD" id="cd22744">
    <property type="entry name" value="OTU"/>
    <property type="match status" value="1"/>
</dbReference>
<sequence length="296" mass="33699">MIDVLAAVGWNAGLRAPTKSMSEDAWWKENIQNSEEDTSEDTILTFFREHYKTSLELRALLKDLRKTTVGKYIPCQVNPNDSRHRYHLHGQGDFRLRCHEKTCQHHLRGQEALKWFAALAVDGRVNLDGIGFSGHISSPQSNIHTLSKTLFRIPPLNQLIMVKSNPPLYKTRWIVGDGDCMFSALSTALNQRGVTSKVARMRAVKYARERREFFEPFVADYEGGFVGWLKDMGKQGVYGNHPILQALCQVYDVTVDVLKETDTGMEWMTVGEGSQRVKLFLSHEHYENLISGAELL</sequence>
<dbReference type="Gene3D" id="3.90.70.80">
    <property type="match status" value="1"/>
</dbReference>
<dbReference type="GO" id="GO:0016579">
    <property type="term" value="P:protein deubiquitination"/>
    <property type="evidence" value="ECO:0007669"/>
    <property type="project" value="TreeGrafter"/>
</dbReference>
<proteinExistence type="predicted"/>
<dbReference type="InterPro" id="IPR038765">
    <property type="entry name" value="Papain-like_cys_pep_sf"/>
</dbReference>
<dbReference type="PROSITE" id="PS50802">
    <property type="entry name" value="OTU"/>
    <property type="match status" value="1"/>
</dbReference>
<feature type="domain" description="OTU" evidence="1">
    <location>
        <begin position="169"/>
        <end position="292"/>
    </location>
</feature>
<dbReference type="InParanoid" id="A0A4Q1B7I5"/>
<dbReference type="EMBL" id="SDIL01000274">
    <property type="protein sequence ID" value="RXK34629.1"/>
    <property type="molecule type" value="Genomic_DNA"/>
</dbReference>
<dbReference type="GO" id="GO:0004843">
    <property type="term" value="F:cysteine-type deubiquitinase activity"/>
    <property type="evidence" value="ECO:0007669"/>
    <property type="project" value="TreeGrafter"/>
</dbReference>
<dbReference type="SUPFAM" id="SSF54001">
    <property type="entry name" value="Cysteine proteinases"/>
    <property type="match status" value="1"/>
</dbReference>
<comment type="caution">
    <text evidence="2">The sequence shown here is derived from an EMBL/GenBank/DDBJ whole genome shotgun (WGS) entry which is preliminary data.</text>
</comment>
<dbReference type="Pfam" id="PF02338">
    <property type="entry name" value="OTU"/>
    <property type="match status" value="1"/>
</dbReference>
<dbReference type="InterPro" id="IPR050704">
    <property type="entry name" value="Peptidase_C85-like"/>
</dbReference>
<evidence type="ECO:0000259" key="1">
    <source>
        <dbReference type="PROSITE" id="PS50802"/>
    </source>
</evidence>
<dbReference type="OrthoDB" id="415023at2759"/>
<name>A0A4Q1B7I5_TREME</name>
<evidence type="ECO:0000313" key="2">
    <source>
        <dbReference type="EMBL" id="RXK34629.1"/>
    </source>
</evidence>
<dbReference type="PANTHER" id="PTHR12419">
    <property type="entry name" value="OTU DOMAIN CONTAINING PROTEIN"/>
    <property type="match status" value="1"/>
</dbReference>
<reference evidence="2 3" key="1">
    <citation type="submission" date="2016-06" db="EMBL/GenBank/DDBJ databases">
        <title>Evolution of pathogenesis and genome organization in the Tremellales.</title>
        <authorList>
            <person name="Cuomo C."/>
            <person name="Litvintseva A."/>
            <person name="Heitman J."/>
            <person name="Chen Y."/>
            <person name="Sun S."/>
            <person name="Springer D."/>
            <person name="Dromer F."/>
            <person name="Young S."/>
            <person name="Zeng Q."/>
            <person name="Chapman S."/>
            <person name="Gujja S."/>
            <person name="Saif S."/>
            <person name="Birren B."/>
        </authorList>
    </citation>
    <scope>NUCLEOTIDE SEQUENCE [LARGE SCALE GENOMIC DNA]</scope>
    <source>
        <strain evidence="2 3">ATCC 28783</strain>
    </source>
</reference>
<protein>
    <recommendedName>
        <fullName evidence="1">OTU domain-containing protein</fullName>
    </recommendedName>
</protein>
<gene>
    <name evidence="2" type="ORF">M231_08115</name>
</gene>
<evidence type="ECO:0000313" key="3">
    <source>
        <dbReference type="Proteomes" id="UP000289152"/>
    </source>
</evidence>
<accession>A0A4Q1B7I5</accession>
<dbReference type="VEuPathDB" id="FungiDB:TREMEDRAFT_64716"/>
<organism evidence="2 3">
    <name type="scientific">Tremella mesenterica</name>
    <name type="common">Jelly fungus</name>
    <dbReference type="NCBI Taxonomy" id="5217"/>
    <lineage>
        <taxon>Eukaryota</taxon>
        <taxon>Fungi</taxon>
        <taxon>Dikarya</taxon>
        <taxon>Basidiomycota</taxon>
        <taxon>Agaricomycotina</taxon>
        <taxon>Tremellomycetes</taxon>
        <taxon>Tremellales</taxon>
        <taxon>Tremellaceae</taxon>
        <taxon>Tremella</taxon>
    </lineage>
</organism>
<dbReference type="STRING" id="5217.A0A4Q1B7I5"/>
<dbReference type="VEuPathDB" id="FungiDB:TREMEDRAFT_65034"/>